<dbReference type="Proteomes" id="UP000252519">
    <property type="component" value="Unassembled WGS sequence"/>
</dbReference>
<feature type="compositionally biased region" description="Polar residues" evidence="1">
    <location>
        <begin position="174"/>
        <end position="192"/>
    </location>
</feature>
<dbReference type="OrthoDB" id="10640665at2759"/>
<comment type="caution">
    <text evidence="2">The sequence shown here is derived from an EMBL/GenBank/DDBJ whole genome shotgun (WGS) entry which is preliminary data.</text>
</comment>
<proteinExistence type="predicted"/>
<feature type="compositionally biased region" description="Basic and acidic residues" evidence="1">
    <location>
        <begin position="20"/>
        <end position="48"/>
    </location>
</feature>
<dbReference type="EMBL" id="JOJR01000027">
    <property type="protein sequence ID" value="RCN50071.1"/>
    <property type="molecule type" value="Genomic_DNA"/>
</dbReference>
<organism evidence="2 3">
    <name type="scientific">Ancylostoma caninum</name>
    <name type="common">Dog hookworm</name>
    <dbReference type="NCBI Taxonomy" id="29170"/>
    <lineage>
        <taxon>Eukaryota</taxon>
        <taxon>Metazoa</taxon>
        <taxon>Ecdysozoa</taxon>
        <taxon>Nematoda</taxon>
        <taxon>Chromadorea</taxon>
        <taxon>Rhabditida</taxon>
        <taxon>Rhabditina</taxon>
        <taxon>Rhabditomorpha</taxon>
        <taxon>Strongyloidea</taxon>
        <taxon>Ancylostomatidae</taxon>
        <taxon>Ancylostomatinae</taxon>
        <taxon>Ancylostoma</taxon>
    </lineage>
</organism>
<gene>
    <name evidence="2" type="ORF">ANCCAN_03902</name>
</gene>
<feature type="region of interest" description="Disordered" evidence="1">
    <location>
        <begin position="1"/>
        <end position="127"/>
    </location>
</feature>
<evidence type="ECO:0000313" key="3">
    <source>
        <dbReference type="Proteomes" id="UP000252519"/>
    </source>
</evidence>
<keyword evidence="3" id="KW-1185">Reference proteome</keyword>
<evidence type="ECO:0000313" key="2">
    <source>
        <dbReference type="EMBL" id="RCN50071.1"/>
    </source>
</evidence>
<reference evidence="2 3" key="1">
    <citation type="submission" date="2014-10" db="EMBL/GenBank/DDBJ databases">
        <title>Draft genome of the hookworm Ancylostoma caninum.</title>
        <authorList>
            <person name="Mitreva M."/>
        </authorList>
    </citation>
    <scope>NUCLEOTIDE SEQUENCE [LARGE SCALE GENOMIC DNA]</scope>
    <source>
        <strain evidence="2 3">Baltimore</strain>
    </source>
</reference>
<protein>
    <submittedName>
        <fullName evidence="2">Uncharacterized protein</fullName>
    </submittedName>
</protein>
<feature type="compositionally biased region" description="Polar residues" evidence="1">
    <location>
        <begin position="142"/>
        <end position="167"/>
    </location>
</feature>
<name>A0A368H0D1_ANCCA</name>
<dbReference type="AlphaFoldDB" id="A0A368H0D1"/>
<feature type="compositionally biased region" description="Basic and acidic residues" evidence="1">
    <location>
        <begin position="101"/>
        <end position="122"/>
    </location>
</feature>
<sequence length="245" mass="27873">MGKVVDGISTLWKDNSTPEQKVDLTPKHVRTPEQKVDLTPKYVRREKSINNNEYKQPEGVTPAWSAEGQPLEEPLKQQAGAQWKKRIESSEFEETTLEEASMEKFAPEGARSKSESSEHVTSESEMAEASLDVINKASWNQKTETQNSAQSKNHAQDTKSLSNSLKSQGPLRKQSMTTETSSKPGPSRQNIYTRRPWNHHEFKVLKAKTKGTTELTRNTRNGFVRFLAEVFLFSKNFQQNFVEVE</sequence>
<accession>A0A368H0D1</accession>
<evidence type="ECO:0000256" key="1">
    <source>
        <dbReference type="SAM" id="MobiDB-lite"/>
    </source>
</evidence>
<feature type="region of interest" description="Disordered" evidence="1">
    <location>
        <begin position="142"/>
        <end position="196"/>
    </location>
</feature>